<dbReference type="InterPro" id="IPR040357">
    <property type="entry name" value="Vma22/CCDC115"/>
</dbReference>
<feature type="compositionally biased region" description="Low complexity" evidence="2">
    <location>
        <begin position="145"/>
        <end position="161"/>
    </location>
</feature>
<name>A0A6A6VRB5_9PLEO</name>
<organism evidence="3 4">
    <name type="scientific">Sporormia fimetaria CBS 119925</name>
    <dbReference type="NCBI Taxonomy" id="1340428"/>
    <lineage>
        <taxon>Eukaryota</taxon>
        <taxon>Fungi</taxon>
        <taxon>Dikarya</taxon>
        <taxon>Ascomycota</taxon>
        <taxon>Pezizomycotina</taxon>
        <taxon>Dothideomycetes</taxon>
        <taxon>Pleosporomycetidae</taxon>
        <taxon>Pleosporales</taxon>
        <taxon>Sporormiaceae</taxon>
        <taxon>Sporormia</taxon>
    </lineage>
</organism>
<gene>
    <name evidence="3" type="ORF">M011DRAFT_473564</name>
</gene>
<dbReference type="AlphaFoldDB" id="A0A6A6VRB5"/>
<evidence type="ECO:0000256" key="2">
    <source>
        <dbReference type="SAM" id="MobiDB-lite"/>
    </source>
</evidence>
<evidence type="ECO:0000256" key="1">
    <source>
        <dbReference type="ARBA" id="ARBA00093634"/>
    </source>
</evidence>
<reference evidence="3" key="1">
    <citation type="journal article" date="2020" name="Stud. Mycol.">
        <title>101 Dothideomycetes genomes: a test case for predicting lifestyles and emergence of pathogens.</title>
        <authorList>
            <person name="Haridas S."/>
            <person name="Albert R."/>
            <person name="Binder M."/>
            <person name="Bloem J."/>
            <person name="Labutti K."/>
            <person name="Salamov A."/>
            <person name="Andreopoulos B."/>
            <person name="Baker S."/>
            <person name="Barry K."/>
            <person name="Bills G."/>
            <person name="Bluhm B."/>
            <person name="Cannon C."/>
            <person name="Castanera R."/>
            <person name="Culley D."/>
            <person name="Daum C."/>
            <person name="Ezra D."/>
            <person name="Gonzalez J."/>
            <person name="Henrissat B."/>
            <person name="Kuo A."/>
            <person name="Liang C."/>
            <person name="Lipzen A."/>
            <person name="Lutzoni F."/>
            <person name="Magnuson J."/>
            <person name="Mondo S."/>
            <person name="Nolan M."/>
            <person name="Ohm R."/>
            <person name="Pangilinan J."/>
            <person name="Park H.-J."/>
            <person name="Ramirez L."/>
            <person name="Alfaro M."/>
            <person name="Sun H."/>
            <person name="Tritt A."/>
            <person name="Yoshinaga Y."/>
            <person name="Zwiers L.-H."/>
            <person name="Turgeon B."/>
            <person name="Goodwin S."/>
            <person name="Spatafora J."/>
            <person name="Crous P."/>
            <person name="Grigoriev I."/>
        </authorList>
    </citation>
    <scope>NUCLEOTIDE SEQUENCE</scope>
    <source>
        <strain evidence="3">CBS 119925</strain>
    </source>
</reference>
<dbReference type="Proteomes" id="UP000799440">
    <property type="component" value="Unassembled WGS sequence"/>
</dbReference>
<dbReference type="GO" id="GO:1990871">
    <property type="term" value="C:Vma12-Vma22 assembly complex"/>
    <property type="evidence" value="ECO:0007669"/>
    <property type="project" value="TreeGrafter"/>
</dbReference>
<dbReference type="PANTHER" id="PTHR31996">
    <property type="entry name" value="COILED-COIL DOMAIN-CONTAINING PROTEIN 115"/>
    <property type="match status" value="1"/>
</dbReference>
<dbReference type="GO" id="GO:0070072">
    <property type="term" value="P:vacuolar proton-transporting V-type ATPase complex assembly"/>
    <property type="evidence" value="ECO:0007669"/>
    <property type="project" value="InterPro"/>
</dbReference>
<keyword evidence="4" id="KW-1185">Reference proteome</keyword>
<dbReference type="GO" id="GO:0051082">
    <property type="term" value="F:unfolded protein binding"/>
    <property type="evidence" value="ECO:0007669"/>
    <property type="project" value="TreeGrafter"/>
</dbReference>
<proteinExistence type="predicted"/>
<accession>A0A6A6VRB5</accession>
<protein>
    <recommendedName>
        <fullName evidence="1">Vacuolar ATPase assembly protein VMA22</fullName>
    </recommendedName>
</protein>
<dbReference type="Pfam" id="PF21730">
    <property type="entry name" value="Vma22_CCDC115"/>
    <property type="match status" value="1"/>
</dbReference>
<dbReference type="OrthoDB" id="408631at2759"/>
<sequence length="223" mass="24688">MTETEIIQASKTQPSASDKNTLLLRLDELLEQYLITLDRYQKAQQQLTTHLASGFLSLAQANFSNSSHTHYGQDYYDGRMQALRIVHLEIEPTVAFKAVKTDVTAAPKPKSEEANAAEESEALEEEAAASNSETPTSDQEEPPKDTSNSSTSTDAGDASATVRKEHRDPLRWFGILVPPSLRSTQSSFVAAVETTVPDMASLVNELRKQEIDIGRLRKQIRKL</sequence>
<feature type="region of interest" description="Disordered" evidence="2">
    <location>
        <begin position="104"/>
        <end position="164"/>
    </location>
</feature>
<evidence type="ECO:0000313" key="4">
    <source>
        <dbReference type="Proteomes" id="UP000799440"/>
    </source>
</evidence>
<evidence type="ECO:0000313" key="3">
    <source>
        <dbReference type="EMBL" id="KAF2752334.1"/>
    </source>
</evidence>
<dbReference type="EMBL" id="MU006561">
    <property type="protein sequence ID" value="KAF2752334.1"/>
    <property type="molecule type" value="Genomic_DNA"/>
</dbReference>
<dbReference type="PANTHER" id="PTHR31996:SF2">
    <property type="entry name" value="COILED-COIL DOMAIN-CONTAINING PROTEIN 115"/>
    <property type="match status" value="1"/>
</dbReference>
<feature type="compositionally biased region" description="Acidic residues" evidence="2">
    <location>
        <begin position="115"/>
        <end position="127"/>
    </location>
</feature>